<dbReference type="SUPFAM" id="SSF56219">
    <property type="entry name" value="DNase I-like"/>
    <property type="match status" value="1"/>
</dbReference>
<dbReference type="PANTHER" id="PTHR46670">
    <property type="entry name" value="ENDO/EXONUCLEASE/PHOSPHATASE DOMAIN-CONTAINING PROTEIN"/>
    <property type="match status" value="1"/>
</dbReference>
<dbReference type="Proteomes" id="UP001458880">
    <property type="component" value="Unassembled WGS sequence"/>
</dbReference>
<sequence length="158" mass="17832">MVGHCGLILVVGDLNIDLHKFSNPNVSYFNNFLDTLDFKQLVASPTHLTQTCASLLDVVVSSDENVISDLAVSNINFSDHEAVDFEISLNRPSAPPSLVTYRSFRAVDFEISLNRPSAPPSLVTYRSFRNFNEQTRMLFLIWRSLILISLIMKQLILK</sequence>
<evidence type="ECO:0008006" key="3">
    <source>
        <dbReference type="Google" id="ProtNLM"/>
    </source>
</evidence>
<accession>A0AAW1I9S9</accession>
<evidence type="ECO:0000313" key="2">
    <source>
        <dbReference type="Proteomes" id="UP001458880"/>
    </source>
</evidence>
<comment type="caution">
    <text evidence="1">The sequence shown here is derived from an EMBL/GenBank/DDBJ whole genome shotgun (WGS) entry which is preliminary data.</text>
</comment>
<organism evidence="1 2">
    <name type="scientific">Popillia japonica</name>
    <name type="common">Japanese beetle</name>
    <dbReference type="NCBI Taxonomy" id="7064"/>
    <lineage>
        <taxon>Eukaryota</taxon>
        <taxon>Metazoa</taxon>
        <taxon>Ecdysozoa</taxon>
        <taxon>Arthropoda</taxon>
        <taxon>Hexapoda</taxon>
        <taxon>Insecta</taxon>
        <taxon>Pterygota</taxon>
        <taxon>Neoptera</taxon>
        <taxon>Endopterygota</taxon>
        <taxon>Coleoptera</taxon>
        <taxon>Polyphaga</taxon>
        <taxon>Scarabaeiformia</taxon>
        <taxon>Scarabaeidae</taxon>
        <taxon>Rutelinae</taxon>
        <taxon>Popillia</taxon>
    </lineage>
</organism>
<dbReference type="Gene3D" id="3.60.10.10">
    <property type="entry name" value="Endonuclease/exonuclease/phosphatase"/>
    <property type="match status" value="1"/>
</dbReference>
<protein>
    <recommendedName>
        <fullName evidence="3">Endonuclease/exonuclease/phosphatase domain-containing protein</fullName>
    </recommendedName>
</protein>
<keyword evidence="2" id="KW-1185">Reference proteome</keyword>
<name>A0AAW1I9S9_POPJA</name>
<dbReference type="EMBL" id="JASPKY010000731">
    <property type="protein sequence ID" value="KAK9686075.1"/>
    <property type="molecule type" value="Genomic_DNA"/>
</dbReference>
<gene>
    <name evidence="1" type="ORF">QE152_g37463</name>
</gene>
<evidence type="ECO:0000313" key="1">
    <source>
        <dbReference type="EMBL" id="KAK9686075.1"/>
    </source>
</evidence>
<reference evidence="1 2" key="1">
    <citation type="journal article" date="2024" name="BMC Genomics">
        <title>De novo assembly and annotation of Popillia japonica's genome with initial clues to its potential as an invasive pest.</title>
        <authorList>
            <person name="Cucini C."/>
            <person name="Boschi S."/>
            <person name="Funari R."/>
            <person name="Cardaioli E."/>
            <person name="Iannotti N."/>
            <person name="Marturano G."/>
            <person name="Paoli F."/>
            <person name="Bruttini M."/>
            <person name="Carapelli A."/>
            <person name="Frati F."/>
            <person name="Nardi F."/>
        </authorList>
    </citation>
    <scope>NUCLEOTIDE SEQUENCE [LARGE SCALE GENOMIC DNA]</scope>
    <source>
        <strain evidence="1">DMR45628</strain>
    </source>
</reference>
<dbReference type="PANTHER" id="PTHR46670:SF3">
    <property type="entry name" value="ENDONUCLEASE_EXONUCLEASE_PHOSPHATASE DOMAIN-CONTAINING PROTEIN"/>
    <property type="match status" value="1"/>
</dbReference>
<dbReference type="AlphaFoldDB" id="A0AAW1I9S9"/>
<dbReference type="InterPro" id="IPR036691">
    <property type="entry name" value="Endo/exonu/phosph_ase_sf"/>
</dbReference>
<proteinExistence type="predicted"/>